<feature type="transmembrane region" description="Helical" evidence="1">
    <location>
        <begin position="41"/>
        <end position="58"/>
    </location>
</feature>
<dbReference type="RefSeq" id="WP_377343696.1">
    <property type="nucleotide sequence ID" value="NZ_JBHLUE010000034.1"/>
</dbReference>
<evidence type="ECO:0000313" key="2">
    <source>
        <dbReference type="EMBL" id="MFC0568226.1"/>
    </source>
</evidence>
<proteinExistence type="predicted"/>
<keyword evidence="1" id="KW-1133">Transmembrane helix</keyword>
<organism evidence="2 3">
    <name type="scientific">Plantactinospora siamensis</name>
    <dbReference type="NCBI Taxonomy" id="555372"/>
    <lineage>
        <taxon>Bacteria</taxon>
        <taxon>Bacillati</taxon>
        <taxon>Actinomycetota</taxon>
        <taxon>Actinomycetes</taxon>
        <taxon>Micromonosporales</taxon>
        <taxon>Micromonosporaceae</taxon>
        <taxon>Plantactinospora</taxon>
    </lineage>
</organism>
<dbReference type="Proteomes" id="UP001589894">
    <property type="component" value="Unassembled WGS sequence"/>
</dbReference>
<keyword evidence="1" id="KW-0812">Transmembrane</keyword>
<keyword evidence="1" id="KW-0472">Membrane</keyword>
<evidence type="ECO:0000313" key="3">
    <source>
        <dbReference type="Proteomes" id="UP001589894"/>
    </source>
</evidence>
<evidence type="ECO:0000256" key="1">
    <source>
        <dbReference type="SAM" id="Phobius"/>
    </source>
</evidence>
<feature type="transmembrane region" description="Helical" evidence="1">
    <location>
        <begin position="5"/>
        <end position="21"/>
    </location>
</feature>
<protein>
    <submittedName>
        <fullName evidence="2">Uncharacterized protein</fullName>
    </submittedName>
</protein>
<accession>A0ABV6P5D6</accession>
<name>A0ABV6P5D6_9ACTN</name>
<dbReference type="EMBL" id="JBHLUE010000034">
    <property type="protein sequence ID" value="MFC0568226.1"/>
    <property type="molecule type" value="Genomic_DNA"/>
</dbReference>
<keyword evidence="3" id="KW-1185">Reference proteome</keyword>
<reference evidence="2 3" key="1">
    <citation type="submission" date="2024-09" db="EMBL/GenBank/DDBJ databases">
        <authorList>
            <person name="Sun Q."/>
            <person name="Mori K."/>
        </authorList>
    </citation>
    <scope>NUCLEOTIDE SEQUENCE [LARGE SCALE GENOMIC DNA]</scope>
    <source>
        <strain evidence="2 3">TBRC 2205</strain>
    </source>
</reference>
<sequence length="254" mass="28136">MRITVVALSALVLGLIFLYLGDVDTPFWSRHKPLPTLLENMGGLLVASVCLGILWELIGKRAFVAEVLEATRVGVDVQRAGLSQVAAKFLDVDYKVLFRKADRVDVFVVHGNAWLSRNRSLMEGVASKPGALIRIFLSDPQASSTIEVLAEQVELDHNALIARIESSRREFESLLTPGGAKIETFYYPGNRTHAMYRIGDSAVITFYPHRRGKTSQIPSLVCRDGGALYAFVCADFKAIEQMSRRCGPDLHTQK</sequence>
<comment type="caution">
    <text evidence="2">The sequence shown here is derived from an EMBL/GenBank/DDBJ whole genome shotgun (WGS) entry which is preliminary data.</text>
</comment>
<gene>
    <name evidence="2" type="ORF">ACFFHU_29315</name>
</gene>